<feature type="non-terminal residue" evidence="7">
    <location>
        <position position="155"/>
    </location>
</feature>
<evidence type="ECO:0000256" key="1">
    <source>
        <dbReference type="ARBA" id="ARBA00001911"/>
    </source>
</evidence>
<proteinExistence type="inferred from homology"/>
<dbReference type="Pfam" id="PF00670">
    <property type="entry name" value="AdoHcyase_NAD"/>
    <property type="match status" value="1"/>
</dbReference>
<reference evidence="7" key="2">
    <citation type="journal article" date="2014" name="ISME J.">
        <title>Microbial stratification in low pH oxic and suboxic macroscopic growths along an acid mine drainage.</title>
        <authorList>
            <person name="Mendez-Garcia C."/>
            <person name="Mesa V."/>
            <person name="Sprenger R.R."/>
            <person name="Richter M."/>
            <person name="Diez M.S."/>
            <person name="Solano J."/>
            <person name="Bargiela R."/>
            <person name="Golyshina O.V."/>
            <person name="Manteca A."/>
            <person name="Ramos J.L."/>
            <person name="Gallego J.R."/>
            <person name="Llorente I."/>
            <person name="Martins Dos Santos V.A."/>
            <person name="Jensen O.N."/>
            <person name="Pelaez A.I."/>
            <person name="Sanchez J."/>
            <person name="Ferrer M."/>
        </authorList>
    </citation>
    <scope>NUCLEOTIDE SEQUENCE</scope>
</reference>
<organism evidence="7">
    <name type="scientific">mine drainage metagenome</name>
    <dbReference type="NCBI Taxonomy" id="410659"/>
    <lineage>
        <taxon>unclassified sequences</taxon>
        <taxon>metagenomes</taxon>
        <taxon>ecological metagenomes</taxon>
    </lineage>
</organism>
<gene>
    <name evidence="7" type="ORF">B1B_19546</name>
</gene>
<dbReference type="GO" id="GO:0006730">
    <property type="term" value="P:one-carbon metabolic process"/>
    <property type="evidence" value="ECO:0007669"/>
    <property type="project" value="UniProtKB-KW"/>
</dbReference>
<dbReference type="InterPro" id="IPR036291">
    <property type="entry name" value="NAD(P)-bd_dom_sf"/>
</dbReference>
<dbReference type="AlphaFoldDB" id="T0Y0L5"/>
<comment type="similarity">
    <text evidence="2">Belongs to the adenosylhomocysteinase family.</text>
</comment>
<dbReference type="GO" id="GO:0005829">
    <property type="term" value="C:cytosol"/>
    <property type="evidence" value="ECO:0007669"/>
    <property type="project" value="TreeGrafter"/>
</dbReference>
<evidence type="ECO:0000256" key="5">
    <source>
        <dbReference type="SAM" id="MobiDB-lite"/>
    </source>
</evidence>
<dbReference type="GO" id="GO:0004013">
    <property type="term" value="F:adenosylhomocysteinase activity"/>
    <property type="evidence" value="ECO:0007669"/>
    <property type="project" value="TreeGrafter"/>
</dbReference>
<evidence type="ECO:0000313" key="7">
    <source>
        <dbReference type="EMBL" id="EQD26538.1"/>
    </source>
</evidence>
<comment type="caution">
    <text evidence="7">The sequence shown here is derived from an EMBL/GenBank/DDBJ whole genome shotgun (WGS) entry which is preliminary data.</text>
</comment>
<sequence length="155" mass="17337">VTEVDPVRALEARLEGFEVRPMMEAAPKADFVVTVTGCSDVIRREHLQVLKDRCVLANSGHFDVEINKKDLNELARDHRRVRPMVEEYRMADGRRIYLLAEGRLINLSAGQGHPVEIMDLSFSLQALSAEHLKRDGGSMSPGVHPVPEALDREVA</sequence>
<dbReference type="InterPro" id="IPR000043">
    <property type="entry name" value="Adenosylhomocysteinase-like"/>
</dbReference>
<dbReference type="SUPFAM" id="SSF52283">
    <property type="entry name" value="Formate/glycerate dehydrogenase catalytic domain-like"/>
    <property type="match status" value="1"/>
</dbReference>
<dbReference type="SUPFAM" id="SSF51735">
    <property type="entry name" value="NAD(P)-binding Rossmann-fold domains"/>
    <property type="match status" value="1"/>
</dbReference>
<evidence type="ECO:0000256" key="4">
    <source>
        <dbReference type="ARBA" id="ARBA00023027"/>
    </source>
</evidence>
<dbReference type="InterPro" id="IPR015878">
    <property type="entry name" value="Ado_hCys_hydrolase_NAD-bd"/>
</dbReference>
<feature type="region of interest" description="Disordered" evidence="5">
    <location>
        <begin position="134"/>
        <end position="155"/>
    </location>
</feature>
<dbReference type="SMART" id="SM00997">
    <property type="entry name" value="AdoHcyase_NAD"/>
    <property type="match status" value="1"/>
</dbReference>
<accession>T0Y0L5</accession>
<dbReference type="PANTHER" id="PTHR23420">
    <property type="entry name" value="ADENOSYLHOMOCYSTEINASE"/>
    <property type="match status" value="1"/>
</dbReference>
<keyword evidence="3" id="KW-0554">One-carbon metabolism</keyword>
<dbReference type="PANTHER" id="PTHR23420:SF0">
    <property type="entry name" value="ADENOSYLHOMOCYSTEINASE"/>
    <property type="match status" value="1"/>
</dbReference>
<feature type="domain" description="S-adenosyl-L-homocysteine hydrolase NAD binding" evidence="6">
    <location>
        <begin position="1"/>
        <end position="112"/>
    </location>
</feature>
<feature type="non-terminal residue" evidence="7">
    <location>
        <position position="1"/>
    </location>
</feature>
<evidence type="ECO:0000256" key="3">
    <source>
        <dbReference type="ARBA" id="ARBA00022563"/>
    </source>
</evidence>
<keyword evidence="4" id="KW-0520">NAD</keyword>
<protein>
    <submittedName>
        <fullName evidence="7">Adenosylhomocysteinase</fullName>
    </submittedName>
</protein>
<dbReference type="GO" id="GO:0033353">
    <property type="term" value="P:S-adenosylmethionine cycle"/>
    <property type="evidence" value="ECO:0007669"/>
    <property type="project" value="TreeGrafter"/>
</dbReference>
<dbReference type="Gene3D" id="3.40.50.1480">
    <property type="entry name" value="Adenosylhomocysteinase-like"/>
    <property type="match status" value="1"/>
</dbReference>
<reference evidence="7" key="1">
    <citation type="submission" date="2013-08" db="EMBL/GenBank/DDBJ databases">
        <authorList>
            <person name="Mendez C."/>
            <person name="Richter M."/>
            <person name="Ferrer M."/>
            <person name="Sanchez J."/>
        </authorList>
    </citation>
    <scope>NUCLEOTIDE SEQUENCE</scope>
</reference>
<evidence type="ECO:0000259" key="6">
    <source>
        <dbReference type="SMART" id="SM00997"/>
    </source>
</evidence>
<dbReference type="InterPro" id="IPR042172">
    <property type="entry name" value="Adenosylhomocyst_ase-like_sf"/>
</dbReference>
<comment type="cofactor">
    <cofactor evidence="1">
        <name>NAD(+)</name>
        <dbReference type="ChEBI" id="CHEBI:57540"/>
    </cofactor>
</comment>
<evidence type="ECO:0000256" key="2">
    <source>
        <dbReference type="ARBA" id="ARBA00007122"/>
    </source>
</evidence>
<dbReference type="Gene3D" id="3.40.50.720">
    <property type="entry name" value="NAD(P)-binding Rossmann-like Domain"/>
    <property type="match status" value="1"/>
</dbReference>
<dbReference type="EMBL" id="AUZY01013128">
    <property type="protein sequence ID" value="EQD26538.1"/>
    <property type="molecule type" value="Genomic_DNA"/>
</dbReference>
<name>T0Y0L5_9ZZZZ</name>